<dbReference type="STRING" id="1121301.SAMN02745912_00171"/>
<protein>
    <recommendedName>
        <fullName evidence="3">BNR repeat-containing family member</fullName>
    </recommendedName>
</protein>
<proteinExistence type="predicted"/>
<dbReference type="InterPro" id="IPR036278">
    <property type="entry name" value="Sialidase_sf"/>
</dbReference>
<keyword evidence="2" id="KW-1185">Reference proteome</keyword>
<evidence type="ECO:0000313" key="2">
    <source>
        <dbReference type="Proteomes" id="UP000184465"/>
    </source>
</evidence>
<dbReference type="OrthoDB" id="1706352at2"/>
<dbReference type="SUPFAM" id="SSF50939">
    <property type="entry name" value="Sialidases"/>
    <property type="match status" value="1"/>
</dbReference>
<name>A0A1M6JV52_PARC5</name>
<dbReference type="Proteomes" id="UP000184465">
    <property type="component" value="Unassembled WGS sequence"/>
</dbReference>
<dbReference type="EMBL" id="FRAG01000001">
    <property type="protein sequence ID" value="SHJ50577.1"/>
    <property type="molecule type" value="Genomic_DNA"/>
</dbReference>
<dbReference type="RefSeq" id="WP_073146476.1">
    <property type="nucleotide sequence ID" value="NZ_FRAG01000001.1"/>
</dbReference>
<accession>A0A1M6JV52</accession>
<evidence type="ECO:0000313" key="1">
    <source>
        <dbReference type="EMBL" id="SHJ50577.1"/>
    </source>
</evidence>
<sequence>MNNKNNIYIIDNQRSNNLIEFFLCDESLYWSCCSNEQRKDTKIIDDVKIFDLCIDNKENIHVVCVLNSGKLIYLAYDKGNWSNRVFQSFPKEANSIDQLKIISIDDIIHIFYDFKITTKLNNNYNYKSFIIHTYKHNGEWIQAYISAFHDPINPKFFVDMDSHKNIIVCYLYSDFKTSYICSLIFSKNKMRWQQAKDFQLDNPNIAIMEFLIDLNNNIHFIFYNKSCNEIYHNSTDSSFNPRNRYSLITPIKENISSLIFFQKDHRLWIMWKYKDSVIIISSNDFGETWNDFSKKVSAKLKKIKYLYSYNTSKTFKTITSFGYLNDGNAFVLGINEAKEIENNAIATKISYNEDDNKTEEDNIHVMENDVKSDISYNNNPSNSKGSIIIEESYIPKASKKDKSSIWRKITNYLTMKD</sequence>
<reference evidence="2" key="1">
    <citation type="submission" date="2016-11" db="EMBL/GenBank/DDBJ databases">
        <authorList>
            <person name="Varghese N."/>
            <person name="Submissions S."/>
        </authorList>
    </citation>
    <scope>NUCLEOTIDE SEQUENCE [LARGE SCALE GENOMIC DNA]</scope>
    <source>
        <strain evidence="2">DSM 15212 / CIP 107654 / DViRD3</strain>
    </source>
</reference>
<gene>
    <name evidence="1" type="ORF">SAMN02745912_00171</name>
</gene>
<evidence type="ECO:0008006" key="3">
    <source>
        <dbReference type="Google" id="ProtNLM"/>
    </source>
</evidence>
<dbReference type="AlphaFoldDB" id="A0A1M6JV52"/>
<organism evidence="1 2">
    <name type="scientific">Paramaledivibacter caminithermalis (strain DSM 15212 / CIP 107654 / DViRD3)</name>
    <name type="common">Clostridium caminithermale</name>
    <dbReference type="NCBI Taxonomy" id="1121301"/>
    <lineage>
        <taxon>Bacteria</taxon>
        <taxon>Bacillati</taxon>
        <taxon>Bacillota</taxon>
        <taxon>Clostridia</taxon>
        <taxon>Peptostreptococcales</taxon>
        <taxon>Caminicellaceae</taxon>
        <taxon>Paramaledivibacter</taxon>
    </lineage>
</organism>